<dbReference type="Gene3D" id="3.30.420.210">
    <property type="entry name" value="SEP domain"/>
    <property type="match status" value="1"/>
</dbReference>
<dbReference type="EMBL" id="RRYP01009590">
    <property type="protein sequence ID" value="TNV78966.1"/>
    <property type="molecule type" value="Genomic_DNA"/>
</dbReference>
<dbReference type="Proteomes" id="UP000785679">
    <property type="component" value="Unassembled WGS sequence"/>
</dbReference>
<dbReference type="GO" id="GO:0043161">
    <property type="term" value="P:proteasome-mediated ubiquitin-dependent protein catabolic process"/>
    <property type="evidence" value="ECO:0007669"/>
    <property type="project" value="TreeGrafter"/>
</dbReference>
<dbReference type="Gene3D" id="3.10.20.90">
    <property type="entry name" value="Phosphatidylinositol 3-kinase Catalytic Subunit, Chain A, domain 1"/>
    <property type="match status" value="1"/>
</dbReference>
<sequence>MNKPLLVPTQQSALVSKAQVKQSVEGAVQKGNADLLSSSSKRLQQLEQLNRALKSEAVEKARKIEAMQVENELMRQAASVDFDSKVSEESAEIEKLQRQVKDMKKFLADYGLVWIGKDGSHKPSEDEVAKAKKAAEAPPMASRALPKEIDTEVLTKRIEELNFIAEKQKIVKNKQGLHQFQKTEEVLIFFFKNGLVIKGFPFYAYSSKDAQSVLSDILDGFFPYDLKRKYPDGVPLKPVDCTEEDYNRDSIQSNPNFKNFGDIERDAGVGQSKEEFLSQFPKQIVKNGNIIPIREELEKRFRDTQELDVNKLNSNEPIVIDTEVSKNPGKYSEPDIVTIRVRTETGKRNLIVKLLNTDLISEVYKAVRPYLEKKGTPITLRQNFPNRAYDEKEIKSLKELGLAPSSALVIQAF</sequence>
<dbReference type="PANTHER" id="PTHR23333">
    <property type="entry name" value="UBX DOMAIN CONTAINING PROTEIN"/>
    <property type="match status" value="1"/>
</dbReference>
<dbReference type="AlphaFoldDB" id="A0A8J8T2D0"/>
<dbReference type="Pfam" id="PF00789">
    <property type="entry name" value="UBX"/>
    <property type="match status" value="1"/>
</dbReference>
<dbReference type="PROSITE" id="PS51399">
    <property type="entry name" value="SEP"/>
    <property type="match status" value="1"/>
</dbReference>
<evidence type="ECO:0008006" key="6">
    <source>
        <dbReference type="Google" id="ProtNLM"/>
    </source>
</evidence>
<dbReference type="Pfam" id="PF08059">
    <property type="entry name" value="SEP"/>
    <property type="match status" value="1"/>
</dbReference>
<evidence type="ECO:0000259" key="2">
    <source>
        <dbReference type="PROSITE" id="PS50033"/>
    </source>
</evidence>
<dbReference type="InterPro" id="IPR029071">
    <property type="entry name" value="Ubiquitin-like_domsf"/>
</dbReference>
<gene>
    <name evidence="4" type="ORF">FGO68_gene9885</name>
</gene>
<dbReference type="SMART" id="SM00166">
    <property type="entry name" value="UBX"/>
    <property type="match status" value="1"/>
</dbReference>
<organism evidence="4 5">
    <name type="scientific">Halteria grandinella</name>
    <dbReference type="NCBI Taxonomy" id="5974"/>
    <lineage>
        <taxon>Eukaryota</taxon>
        <taxon>Sar</taxon>
        <taxon>Alveolata</taxon>
        <taxon>Ciliophora</taxon>
        <taxon>Intramacronucleata</taxon>
        <taxon>Spirotrichea</taxon>
        <taxon>Stichotrichia</taxon>
        <taxon>Sporadotrichida</taxon>
        <taxon>Halteriidae</taxon>
        <taxon>Halteria</taxon>
    </lineage>
</organism>
<comment type="caution">
    <text evidence="4">The sequence shown here is derived from an EMBL/GenBank/DDBJ whole genome shotgun (WGS) entry which is preliminary data.</text>
</comment>
<dbReference type="SUPFAM" id="SSF54236">
    <property type="entry name" value="Ubiquitin-like"/>
    <property type="match status" value="1"/>
</dbReference>
<dbReference type="OrthoDB" id="25887at2759"/>
<keyword evidence="1" id="KW-0175">Coiled coil</keyword>
<protein>
    <recommendedName>
        <fullName evidence="6">UBX domain-containing protein</fullName>
    </recommendedName>
</protein>
<dbReference type="InterPro" id="IPR036241">
    <property type="entry name" value="NSFL1C_SEP_dom_sf"/>
</dbReference>
<evidence type="ECO:0000313" key="5">
    <source>
        <dbReference type="Proteomes" id="UP000785679"/>
    </source>
</evidence>
<evidence type="ECO:0000256" key="1">
    <source>
        <dbReference type="SAM" id="Coils"/>
    </source>
</evidence>
<evidence type="ECO:0000313" key="4">
    <source>
        <dbReference type="EMBL" id="TNV78966.1"/>
    </source>
</evidence>
<dbReference type="PROSITE" id="PS50033">
    <property type="entry name" value="UBX"/>
    <property type="match status" value="1"/>
</dbReference>
<feature type="coiled-coil region" evidence="1">
    <location>
        <begin position="36"/>
        <end position="106"/>
    </location>
</feature>
<name>A0A8J8T2D0_HALGN</name>
<proteinExistence type="predicted"/>
<dbReference type="InterPro" id="IPR012989">
    <property type="entry name" value="SEP_domain"/>
</dbReference>
<dbReference type="PANTHER" id="PTHR23333:SF4">
    <property type="entry name" value="UBX DOMAIN-CONTAINING PROTEIN 11"/>
    <property type="match status" value="1"/>
</dbReference>
<dbReference type="SUPFAM" id="SSF102848">
    <property type="entry name" value="NSFL1 (p97 ATPase) cofactor p47, SEP domain"/>
    <property type="match status" value="1"/>
</dbReference>
<dbReference type="GO" id="GO:0043130">
    <property type="term" value="F:ubiquitin binding"/>
    <property type="evidence" value="ECO:0007669"/>
    <property type="project" value="TreeGrafter"/>
</dbReference>
<evidence type="ECO:0000259" key="3">
    <source>
        <dbReference type="PROSITE" id="PS51399"/>
    </source>
</evidence>
<accession>A0A8J8T2D0</accession>
<feature type="domain" description="UBX" evidence="2">
    <location>
        <begin position="332"/>
        <end position="410"/>
    </location>
</feature>
<reference evidence="4" key="1">
    <citation type="submission" date="2019-06" db="EMBL/GenBank/DDBJ databases">
        <authorList>
            <person name="Zheng W."/>
        </authorList>
    </citation>
    <scope>NUCLEOTIDE SEQUENCE</scope>
    <source>
        <strain evidence="4">QDHG01</strain>
    </source>
</reference>
<dbReference type="InterPro" id="IPR001012">
    <property type="entry name" value="UBX_dom"/>
</dbReference>
<feature type="domain" description="SEP" evidence="3">
    <location>
        <begin position="183"/>
        <end position="247"/>
    </location>
</feature>
<keyword evidence="5" id="KW-1185">Reference proteome</keyword>